<proteinExistence type="predicted"/>
<keyword evidence="2" id="KW-0812">Transmembrane</keyword>
<keyword evidence="2" id="KW-1133">Transmembrane helix</keyword>
<name>A0A8J3RHD2_9ACTN</name>
<evidence type="ECO:0000313" key="4">
    <source>
        <dbReference type="Proteomes" id="UP000616724"/>
    </source>
</evidence>
<feature type="compositionally biased region" description="Low complexity" evidence="1">
    <location>
        <begin position="55"/>
        <end position="90"/>
    </location>
</feature>
<dbReference type="InterPro" id="IPR021787">
    <property type="entry name" value="DUF3352"/>
</dbReference>
<gene>
    <name evidence="3" type="ORF">Plo01_12640</name>
</gene>
<keyword evidence="2" id="KW-0472">Membrane</keyword>
<evidence type="ECO:0000256" key="2">
    <source>
        <dbReference type="SAM" id="Phobius"/>
    </source>
</evidence>
<feature type="compositionally biased region" description="Polar residues" evidence="1">
    <location>
        <begin position="28"/>
        <end position="39"/>
    </location>
</feature>
<dbReference type="AlphaFoldDB" id="A0A8J3RHD2"/>
<dbReference type="Pfam" id="PF11832">
    <property type="entry name" value="DUF3352"/>
    <property type="match status" value="1"/>
</dbReference>
<feature type="region of interest" description="Disordered" evidence="1">
    <location>
        <begin position="1"/>
        <end position="90"/>
    </location>
</feature>
<feature type="transmembrane region" description="Helical" evidence="2">
    <location>
        <begin position="157"/>
        <end position="178"/>
    </location>
</feature>
<evidence type="ECO:0000256" key="1">
    <source>
        <dbReference type="SAM" id="MobiDB-lite"/>
    </source>
</evidence>
<evidence type="ECO:0008006" key="5">
    <source>
        <dbReference type="Google" id="ProtNLM"/>
    </source>
</evidence>
<evidence type="ECO:0000313" key="3">
    <source>
        <dbReference type="EMBL" id="GIH74835.1"/>
    </source>
</evidence>
<sequence length="627" mass="66205">MSANNPPDQFPPPGPQPDRTIAYRRNEGAQQHDQPHTQAYPQPGAYPSQGGGYPQGQPGYPQQGGHQQAQQPYGQQQGYGQQAQQPYGQQQAYGQQAYGQQYGQQQNYGQQAQQPYGQQQAYGQQAYNQQPGWQQQGPDFLGSAQPAAPRRKGGKGWVIAVVSALVVALLGGGGYYAVNLLSGGGTQPDQVLPGTAFGYARIDLDPAANQKLALYEIAKKFTVTKDSFTGDDPRKSFFDMVKKDSQDLSKVDYAADIEPWLGSRVGAAFLPPAKGGEQPGVVVAVQVTDQEKAKAGIAKLMGEEKYGIAFREDYALITPTQAEADQAVTAAPLSENANFTADQSDLGEPGVLSLWMDAGKVAELVPDLASQDPATLAKIKNVRVAAALRFDGNYVEIAGVTRGAQDLGMGDAEPSQIGNLPASTAAAVSVSGLGEAISKQWAELTKMAGQGGDQTFQQFVDQAQQKYGLALPADLQTLLGTNLTLALDSNGLDGNAPKFGARIATDPAKAQEVVGKIEKFLADSGTSVPQIAKVPGDGVLVLASDQGYAAELAKDGSLADNETFQLAIPNAGDASFAAFVDLDKIEKFYLEGLQGDEKANLQVLRAVGISGSQDGGNADFSLRVLFN</sequence>
<protein>
    <recommendedName>
        <fullName evidence="5">DUF3352 domain-containing protein</fullName>
    </recommendedName>
</protein>
<dbReference type="RefSeq" id="WP_203889554.1">
    <property type="nucleotide sequence ID" value="NZ_BOOH01000012.1"/>
</dbReference>
<dbReference type="Proteomes" id="UP000616724">
    <property type="component" value="Unassembled WGS sequence"/>
</dbReference>
<reference evidence="3 4" key="1">
    <citation type="submission" date="2021-01" db="EMBL/GenBank/DDBJ databases">
        <title>Whole genome shotgun sequence of Planobispora longispora NBRC 13918.</title>
        <authorList>
            <person name="Komaki H."/>
            <person name="Tamura T."/>
        </authorList>
    </citation>
    <scope>NUCLEOTIDE SEQUENCE [LARGE SCALE GENOMIC DNA]</scope>
    <source>
        <strain evidence="3 4">NBRC 13918</strain>
    </source>
</reference>
<accession>A0A8J3RHD2</accession>
<organism evidence="3 4">
    <name type="scientific">Planobispora longispora</name>
    <dbReference type="NCBI Taxonomy" id="28887"/>
    <lineage>
        <taxon>Bacteria</taxon>
        <taxon>Bacillati</taxon>
        <taxon>Actinomycetota</taxon>
        <taxon>Actinomycetes</taxon>
        <taxon>Streptosporangiales</taxon>
        <taxon>Streptosporangiaceae</taxon>
        <taxon>Planobispora</taxon>
    </lineage>
</organism>
<comment type="caution">
    <text evidence="3">The sequence shown here is derived from an EMBL/GenBank/DDBJ whole genome shotgun (WGS) entry which is preliminary data.</text>
</comment>
<keyword evidence="4" id="KW-1185">Reference proteome</keyword>
<dbReference type="EMBL" id="BOOH01000012">
    <property type="protein sequence ID" value="GIH74835.1"/>
    <property type="molecule type" value="Genomic_DNA"/>
</dbReference>